<dbReference type="Pfam" id="PF13909">
    <property type="entry name" value="zf-H2C2_5"/>
    <property type="match status" value="1"/>
</dbReference>
<dbReference type="InterPro" id="IPR013087">
    <property type="entry name" value="Znf_C2H2_type"/>
</dbReference>
<proteinExistence type="predicted"/>
<dbReference type="SMART" id="SM00355">
    <property type="entry name" value="ZnF_C2H2"/>
    <property type="match status" value="3"/>
</dbReference>
<evidence type="ECO:0000313" key="2">
    <source>
        <dbReference type="EMBL" id="CAG6494322.1"/>
    </source>
</evidence>
<evidence type="ECO:0000259" key="1">
    <source>
        <dbReference type="SMART" id="SM00355"/>
    </source>
</evidence>
<name>A0A8D8G2S2_CULPI</name>
<dbReference type="AlphaFoldDB" id="A0A8D8G2S2"/>
<dbReference type="EMBL" id="HBUE01125061">
    <property type="protein sequence ID" value="CAG6494322.1"/>
    <property type="molecule type" value="Transcribed_RNA"/>
</dbReference>
<protein>
    <submittedName>
        <fullName evidence="2">(northern house mosquito) hypothetical protein</fullName>
    </submittedName>
</protein>
<sequence length="461" mass="53036">MDASEFQVPQVEIKDEPQSDEEAFEAMEFVEIDGIPLVDRIKTECTREAEESFKNVILNLETKLKEIAQNNAEEGFLFQISEREYVAISVRKIFFMARLTKLVQGYCSKSLRLYKVCNGCDFKAIQEKDMEKHFEGCPSGSYHHALGTFFAVAKYLQCGTCCYRSSVRYNILRHQKKLGHVGIKKVVEGSSTVEESLEINSQEIIESLQTKLEHEAKKGRKDFLLRISKEELAAICETKFSIITKLSNAVRSHCDKDVKHYQVCDGCAFKASRADDMKQHFESRSCSTYYDAIGTCPKRNRRAALLQCNNCDFKTDQSGNMRRHLVMRGHDGFEKSKRPPKIPKRKPAPVHIVPCPHCGLQMPSSTKNRHIQMYCKVLHKKAPKLGTDYDVPVDELGTMNCEDCGKVFNQYYYMTRHIANGCPVLRKRKMEENVRGKRKYQRRAREVGKVTEIETETEERC</sequence>
<accession>A0A8D8G2S2</accession>
<feature type="domain" description="C2H2-type" evidence="1">
    <location>
        <begin position="156"/>
        <end position="180"/>
    </location>
</feature>
<feature type="domain" description="C2H2-type" evidence="1">
    <location>
        <begin position="399"/>
        <end position="419"/>
    </location>
</feature>
<organism evidence="2">
    <name type="scientific">Culex pipiens</name>
    <name type="common">House mosquito</name>
    <dbReference type="NCBI Taxonomy" id="7175"/>
    <lineage>
        <taxon>Eukaryota</taxon>
        <taxon>Metazoa</taxon>
        <taxon>Ecdysozoa</taxon>
        <taxon>Arthropoda</taxon>
        <taxon>Hexapoda</taxon>
        <taxon>Insecta</taxon>
        <taxon>Pterygota</taxon>
        <taxon>Neoptera</taxon>
        <taxon>Endopterygota</taxon>
        <taxon>Diptera</taxon>
        <taxon>Nematocera</taxon>
        <taxon>Culicoidea</taxon>
        <taxon>Culicidae</taxon>
        <taxon>Culicinae</taxon>
        <taxon>Culicini</taxon>
        <taxon>Culex</taxon>
        <taxon>Culex</taxon>
    </lineage>
</organism>
<feature type="domain" description="C2H2-type" evidence="1">
    <location>
        <begin position="306"/>
        <end position="330"/>
    </location>
</feature>
<reference evidence="2" key="1">
    <citation type="submission" date="2021-05" db="EMBL/GenBank/DDBJ databases">
        <authorList>
            <person name="Alioto T."/>
            <person name="Alioto T."/>
            <person name="Gomez Garrido J."/>
        </authorList>
    </citation>
    <scope>NUCLEOTIDE SEQUENCE</scope>
</reference>